<gene>
    <name evidence="2" type="ORF">NDU88_006514</name>
</gene>
<dbReference type="GO" id="GO:0035418">
    <property type="term" value="P:protein localization to synapse"/>
    <property type="evidence" value="ECO:0007669"/>
    <property type="project" value="TreeGrafter"/>
</dbReference>
<sequence>KNEWLCLNCQTQRLLEGSLGDAPPSVSVPKPKQQPTGSTRHPASGTPTGSPRHQPVTTSTGSIQQQPGKPHTGSPRHQPSGTGLPQQQHRVLPQTPVTSHQLESSQARHHLQSDNLRASEQTTNQTPVSTHSKQPTDFDYTLQSKSLVESPKLSKSLMPKGKISGTKKETTIKESKTAPEIYKVKDKE</sequence>
<evidence type="ECO:0000256" key="1">
    <source>
        <dbReference type="SAM" id="MobiDB-lite"/>
    </source>
</evidence>
<feature type="non-terminal residue" evidence="2">
    <location>
        <position position="1"/>
    </location>
</feature>
<reference evidence="2" key="1">
    <citation type="journal article" date="2022" name="bioRxiv">
        <title>Sequencing and chromosome-scale assembly of the giantPleurodeles waltlgenome.</title>
        <authorList>
            <person name="Brown T."/>
            <person name="Elewa A."/>
            <person name="Iarovenko S."/>
            <person name="Subramanian E."/>
            <person name="Araus A.J."/>
            <person name="Petzold A."/>
            <person name="Susuki M."/>
            <person name="Suzuki K.-i.T."/>
            <person name="Hayashi T."/>
            <person name="Toyoda A."/>
            <person name="Oliveira C."/>
            <person name="Osipova E."/>
            <person name="Leigh N.D."/>
            <person name="Simon A."/>
            <person name="Yun M.H."/>
        </authorList>
    </citation>
    <scope>NUCLEOTIDE SEQUENCE</scope>
    <source>
        <strain evidence="2">20211129_DDA</strain>
        <tissue evidence="2">Liver</tissue>
    </source>
</reference>
<dbReference type="PANTHER" id="PTHR14113">
    <property type="entry name" value="PICCOLO/BASSOON"/>
    <property type="match status" value="1"/>
</dbReference>
<evidence type="ECO:0000313" key="3">
    <source>
        <dbReference type="Proteomes" id="UP001066276"/>
    </source>
</evidence>
<feature type="compositionally biased region" description="Polar residues" evidence="1">
    <location>
        <begin position="33"/>
        <end position="67"/>
    </location>
</feature>
<feature type="compositionally biased region" description="Polar residues" evidence="1">
    <location>
        <begin position="75"/>
        <end position="105"/>
    </location>
</feature>
<comment type="caution">
    <text evidence="2">The sequence shown here is derived from an EMBL/GenBank/DDBJ whole genome shotgun (WGS) entry which is preliminary data.</text>
</comment>
<dbReference type="GO" id="GO:0098978">
    <property type="term" value="C:glutamatergic synapse"/>
    <property type="evidence" value="ECO:0007669"/>
    <property type="project" value="TreeGrafter"/>
</dbReference>
<feature type="compositionally biased region" description="Basic and acidic residues" evidence="1">
    <location>
        <begin position="166"/>
        <end position="188"/>
    </location>
</feature>
<dbReference type="GO" id="GO:1904071">
    <property type="term" value="P:presynaptic active zone assembly"/>
    <property type="evidence" value="ECO:0007669"/>
    <property type="project" value="TreeGrafter"/>
</dbReference>
<feature type="region of interest" description="Disordered" evidence="1">
    <location>
        <begin position="15"/>
        <end position="188"/>
    </location>
</feature>
<dbReference type="EMBL" id="JANPWB010000013">
    <property type="protein sequence ID" value="KAJ1109149.1"/>
    <property type="molecule type" value="Genomic_DNA"/>
</dbReference>
<dbReference type="Proteomes" id="UP001066276">
    <property type="component" value="Chromosome 9"/>
</dbReference>
<dbReference type="GO" id="GO:0098982">
    <property type="term" value="C:GABA-ergic synapse"/>
    <property type="evidence" value="ECO:0007669"/>
    <property type="project" value="TreeGrafter"/>
</dbReference>
<name>A0AAV7N1J1_PLEWA</name>
<accession>A0AAV7N1J1</accession>
<evidence type="ECO:0000313" key="2">
    <source>
        <dbReference type="EMBL" id="KAJ1109149.1"/>
    </source>
</evidence>
<organism evidence="2 3">
    <name type="scientific">Pleurodeles waltl</name>
    <name type="common">Iberian ribbed newt</name>
    <dbReference type="NCBI Taxonomy" id="8319"/>
    <lineage>
        <taxon>Eukaryota</taxon>
        <taxon>Metazoa</taxon>
        <taxon>Chordata</taxon>
        <taxon>Craniata</taxon>
        <taxon>Vertebrata</taxon>
        <taxon>Euteleostomi</taxon>
        <taxon>Amphibia</taxon>
        <taxon>Batrachia</taxon>
        <taxon>Caudata</taxon>
        <taxon>Salamandroidea</taxon>
        <taxon>Salamandridae</taxon>
        <taxon>Pleurodelinae</taxon>
        <taxon>Pleurodeles</taxon>
    </lineage>
</organism>
<dbReference type="GO" id="GO:0048788">
    <property type="term" value="C:cytoskeleton of presynaptic active zone"/>
    <property type="evidence" value="ECO:0007669"/>
    <property type="project" value="TreeGrafter"/>
</dbReference>
<dbReference type="AlphaFoldDB" id="A0AAV7N1J1"/>
<protein>
    <submittedName>
        <fullName evidence="2">Uncharacterized protein</fullName>
    </submittedName>
</protein>
<dbReference type="InterPro" id="IPR052098">
    <property type="entry name" value="Presynaptic_Scaffold_Bsn/Pclo"/>
</dbReference>
<feature type="compositionally biased region" description="Polar residues" evidence="1">
    <location>
        <begin position="113"/>
        <end position="147"/>
    </location>
</feature>
<dbReference type="GO" id="GO:0098882">
    <property type="term" value="F:structural constituent of presynaptic active zone"/>
    <property type="evidence" value="ECO:0007669"/>
    <property type="project" value="TreeGrafter"/>
</dbReference>
<keyword evidence="3" id="KW-1185">Reference proteome</keyword>
<dbReference type="PANTHER" id="PTHR14113:SF1">
    <property type="entry name" value="PROTEIN BASSOON"/>
    <property type="match status" value="1"/>
</dbReference>
<dbReference type="GO" id="GO:0030424">
    <property type="term" value="C:axon"/>
    <property type="evidence" value="ECO:0007669"/>
    <property type="project" value="TreeGrafter"/>
</dbReference>
<feature type="non-terminal residue" evidence="2">
    <location>
        <position position="188"/>
    </location>
</feature>
<proteinExistence type="predicted"/>